<accession>A0A395LYB3</accession>
<dbReference type="Gene3D" id="1.50.10.10">
    <property type="match status" value="1"/>
</dbReference>
<dbReference type="CDD" id="cd02955">
    <property type="entry name" value="SSP411"/>
    <property type="match status" value="1"/>
</dbReference>
<proteinExistence type="predicted"/>
<dbReference type="PANTHER" id="PTHR42899">
    <property type="entry name" value="SPERMATOGENESIS-ASSOCIATED PROTEIN 20"/>
    <property type="match status" value="1"/>
</dbReference>
<dbReference type="EMBL" id="PHFL01000063">
    <property type="protein sequence ID" value="RFM23530.1"/>
    <property type="molecule type" value="Genomic_DNA"/>
</dbReference>
<dbReference type="InterPro" id="IPR036249">
    <property type="entry name" value="Thioredoxin-like_sf"/>
</dbReference>
<dbReference type="InterPro" id="IPR008928">
    <property type="entry name" value="6-hairpin_glycosidase_sf"/>
</dbReference>
<name>A0A395LYB3_9BACT</name>
<sequence>MSTSAKFTNRLAQEKSPYLLQHQHNPVDWYPWGEAAFEKAKRENKPIFLSIGYSTCHWCHVMERESFENEEIAEVLNKYFVSIKVDREERPDLDRVYMSYVQAVTGSGGWPMSVWLTPELKPFFGGTYFPPTDRWGRPGFKTLLLKIAESWEKDRDTILAVSERATYQLAEIANQMADAERTELTPQVFERAAASFAHSFDSAWGGFGGAPKFPRPVCLNFLFNYYHRSGDRQALDMALFTLRKMAAGGIHDHISVMGRGGGGFARYSTDRYWHVPHFEKMLYDNAQLAISYLEAYQLTGDAFYADVARDIFNYVQHDMTDPRGAFYSAEDADSRPTPDADHTAEGAFYVWEKAEIDRILGAEVSEIFCTLYGVQPEGNVENDPHHEFTRKNVLIQRFSLEELAQRFGKSVQELQHLLREAKAKLFEARLQRPRPHLDDKVLVSWNGLMISAFAKGFMVLEEEAYLRAAQRAADFILNTLYQPTSHTLLRRYRDGEAGIEGKLDDYAFFVQGLLDLYEASLEPRYLFAAIGLTEKMQQLFEDTEHGGFFSSHAHDASIIVRMKEDHDGAEPSPNSIAVLNLLRLAQMTDRHSFFVSAQNTLKYFSQLLDKAPSYMPQMLVALSFYLQKPKQIILSGRLDDPNMMALRRTIYRPYLPNKIVLHAAPELASQLEFLQNIIAHHGERPTAFVCIDYACQLPTHESEVLARLLQS</sequence>
<feature type="domain" description="Spermatogenesis-associated protein 20-like TRX" evidence="1">
    <location>
        <begin position="8"/>
        <end position="169"/>
    </location>
</feature>
<evidence type="ECO:0000259" key="1">
    <source>
        <dbReference type="Pfam" id="PF03190"/>
    </source>
</evidence>
<dbReference type="Gene3D" id="1.50.10.20">
    <property type="match status" value="1"/>
</dbReference>
<dbReference type="AlphaFoldDB" id="A0A395LYB3"/>
<evidence type="ECO:0000313" key="2">
    <source>
        <dbReference type="EMBL" id="RFM23530.1"/>
    </source>
</evidence>
<dbReference type="Pfam" id="PF03190">
    <property type="entry name" value="Thioredox_DsbH"/>
    <property type="match status" value="1"/>
</dbReference>
<dbReference type="Proteomes" id="UP000266389">
    <property type="component" value="Unassembled WGS sequence"/>
</dbReference>
<reference evidence="2 3" key="1">
    <citation type="journal article" date="2011" name="ISME J.">
        <title>Community ecology of hot spring cyanobacterial mats: predominant populations and their functional potential.</title>
        <authorList>
            <person name="Klatt C.G."/>
            <person name="Wood J.M."/>
            <person name="Rusch D.B."/>
            <person name="Bateson M.M."/>
            <person name="Hamamura N."/>
            <person name="Heidelberg J.F."/>
            <person name="Grossman A.R."/>
            <person name="Bhaya D."/>
            <person name="Cohan F.M."/>
            <person name="Kuhl M."/>
            <person name="Bryant D.A."/>
            <person name="Ward D.M."/>
        </authorList>
    </citation>
    <scope>NUCLEOTIDE SEQUENCE [LARGE SCALE GENOMIC DNA]</scope>
    <source>
        <strain evidence="2">OS</strain>
    </source>
</reference>
<gene>
    <name evidence="2" type="ORF">D0433_10535</name>
</gene>
<protein>
    <submittedName>
        <fullName evidence="2">Thioredoxin domain-containing protein</fullName>
    </submittedName>
</protein>
<dbReference type="GO" id="GO:0005975">
    <property type="term" value="P:carbohydrate metabolic process"/>
    <property type="evidence" value="ECO:0007669"/>
    <property type="project" value="InterPro"/>
</dbReference>
<dbReference type="PANTHER" id="PTHR42899:SF1">
    <property type="entry name" value="SPERMATOGENESIS-ASSOCIATED PROTEIN 20"/>
    <property type="match status" value="1"/>
</dbReference>
<organism evidence="2 3">
    <name type="scientific">Candidatus Thermochlorobacter aerophilus</name>
    <dbReference type="NCBI Taxonomy" id="1868324"/>
    <lineage>
        <taxon>Bacteria</taxon>
        <taxon>Pseudomonadati</taxon>
        <taxon>Chlorobiota</taxon>
        <taxon>Chlorobiia</taxon>
        <taxon>Chlorobiales</taxon>
        <taxon>Candidatus Thermochlorobacteriaceae</taxon>
        <taxon>Candidatus Thermochlorobacter</taxon>
    </lineage>
</organism>
<dbReference type="PIRSF" id="PIRSF006402">
    <property type="entry name" value="UCP006402_thioredoxin"/>
    <property type="match status" value="1"/>
</dbReference>
<dbReference type="InterPro" id="IPR012341">
    <property type="entry name" value="6hp_glycosidase-like_sf"/>
</dbReference>
<dbReference type="InterPro" id="IPR004879">
    <property type="entry name" value="Ssp411-like_TRX"/>
</dbReference>
<dbReference type="InterPro" id="IPR024705">
    <property type="entry name" value="Ssp411"/>
</dbReference>
<dbReference type="Gene3D" id="3.40.30.10">
    <property type="entry name" value="Glutaredoxin"/>
    <property type="match status" value="1"/>
</dbReference>
<comment type="caution">
    <text evidence="2">The sequence shown here is derived from an EMBL/GenBank/DDBJ whole genome shotgun (WGS) entry which is preliminary data.</text>
</comment>
<dbReference type="SUPFAM" id="SSF52833">
    <property type="entry name" value="Thioredoxin-like"/>
    <property type="match status" value="1"/>
</dbReference>
<evidence type="ECO:0000313" key="3">
    <source>
        <dbReference type="Proteomes" id="UP000266389"/>
    </source>
</evidence>
<dbReference type="SUPFAM" id="SSF48208">
    <property type="entry name" value="Six-hairpin glycosidases"/>
    <property type="match status" value="1"/>
</dbReference>